<evidence type="ECO:0000313" key="1">
    <source>
        <dbReference type="EMBL" id="RYV51009.1"/>
    </source>
</evidence>
<comment type="caution">
    <text evidence="1">The sequence shown here is derived from an EMBL/GenBank/DDBJ whole genome shotgun (WGS) entry which is preliminary data.</text>
</comment>
<dbReference type="GO" id="GO:0016874">
    <property type="term" value="F:ligase activity"/>
    <property type="evidence" value="ECO:0007669"/>
    <property type="project" value="UniProtKB-KW"/>
</dbReference>
<proteinExistence type="predicted"/>
<evidence type="ECO:0000313" key="2">
    <source>
        <dbReference type="Proteomes" id="UP000293764"/>
    </source>
</evidence>
<accession>A0A4Q5MZ75</accession>
<sequence>MDAGLAVACLSLVLSAGSIGWQVATRHLDGGRVRLRLVHGVVGAGGVAAGAVGRDSARRDLSRMRSQGFMGPEVVGVAVTNVGRAPVRIDRYSVRLKHGGFAFIPVGDVLGANLPHRLEPGETETWYAEVQAARALVHSVRSIERNVSDRVRMTVELGTGDVKRTRRTLAVGSVE</sequence>
<gene>
    <name evidence="1" type="ORF">EUA98_10905</name>
</gene>
<keyword evidence="2" id="KW-1185">Reference proteome</keyword>
<dbReference type="OrthoDB" id="3425454at2"/>
<dbReference type="EMBL" id="SDWW01000023">
    <property type="protein sequence ID" value="RYV51009.1"/>
    <property type="molecule type" value="Genomic_DNA"/>
</dbReference>
<reference evidence="1 2" key="1">
    <citation type="submission" date="2019-01" db="EMBL/GenBank/DDBJ databases">
        <title>Novel species of Cellulomonas.</title>
        <authorList>
            <person name="Liu Q."/>
            <person name="Xin Y.-H."/>
        </authorList>
    </citation>
    <scope>NUCLEOTIDE SEQUENCE [LARGE SCALE GENOMIC DNA]</scope>
    <source>
        <strain evidence="1 2">HLT2-17</strain>
    </source>
</reference>
<dbReference type="Proteomes" id="UP000293764">
    <property type="component" value="Unassembled WGS sequence"/>
</dbReference>
<dbReference type="RefSeq" id="WP_130102714.1">
    <property type="nucleotide sequence ID" value="NZ_SDWW01000023.1"/>
</dbReference>
<organism evidence="1 2">
    <name type="scientific">Pengzhenrongella frigida</name>
    <dbReference type="NCBI Taxonomy" id="1259133"/>
    <lineage>
        <taxon>Bacteria</taxon>
        <taxon>Bacillati</taxon>
        <taxon>Actinomycetota</taxon>
        <taxon>Actinomycetes</taxon>
        <taxon>Micrococcales</taxon>
        <taxon>Pengzhenrongella</taxon>
    </lineage>
</organism>
<dbReference type="AlphaFoldDB" id="A0A4Q5MZ75"/>
<protein>
    <submittedName>
        <fullName evidence="1">Phosphoribosylamine--glycine ligase</fullName>
    </submittedName>
</protein>
<keyword evidence="1" id="KW-0436">Ligase</keyword>
<name>A0A4Q5MZ75_9MICO</name>